<keyword evidence="4 5" id="KW-0539">Nucleus</keyword>
<dbReference type="OMA" id="DSHVAWM"/>
<evidence type="ECO:0000256" key="3">
    <source>
        <dbReference type="ARBA" id="ARBA00023155"/>
    </source>
</evidence>
<dbReference type="SMART" id="SM00389">
    <property type="entry name" value="HOX"/>
    <property type="match status" value="1"/>
</dbReference>
<dbReference type="GO" id="GO:0000977">
    <property type="term" value="F:RNA polymerase II transcription regulatory region sequence-specific DNA binding"/>
    <property type="evidence" value="ECO:0007669"/>
    <property type="project" value="TreeGrafter"/>
</dbReference>
<accession>A0A8W8M0S5</accession>
<dbReference type="CDD" id="cd00086">
    <property type="entry name" value="homeodomain"/>
    <property type="match status" value="1"/>
</dbReference>
<dbReference type="Gene3D" id="1.10.10.60">
    <property type="entry name" value="Homeodomain-like"/>
    <property type="match status" value="1"/>
</dbReference>
<dbReference type="SUPFAM" id="SSF46689">
    <property type="entry name" value="Homeodomain-like"/>
    <property type="match status" value="1"/>
</dbReference>
<sequence>MMRETDVHKRAGTKPRTKYSPEQLELLEGAFLDSQYPDTETLEDLAERLDVSTDKVSVWFQNRRSKFKRQSKDSHVAWMRKQLYNTDMRSSCRLSHKDGQQHVLSPPDRKVAENTLTAPNSNLHYMPYSRPENNMFIHGHKSPAPFSPVSCQFPFPACYGPMSASSSVWDQMDLQQRTRLLTQLMTEQAEQNQALSRPSCQNQTLSRPSCQYMDRQTQGMPQFPTSCSVPSLTLSGPSLTVPGGLGF</sequence>
<evidence type="ECO:0000259" key="8">
    <source>
        <dbReference type="PROSITE" id="PS50071"/>
    </source>
</evidence>
<evidence type="ECO:0000256" key="1">
    <source>
        <dbReference type="ARBA" id="ARBA00004123"/>
    </source>
</evidence>
<evidence type="ECO:0000256" key="4">
    <source>
        <dbReference type="ARBA" id="ARBA00023242"/>
    </source>
</evidence>
<dbReference type="OrthoDB" id="6159439at2759"/>
<dbReference type="EnsemblMetazoa" id="G30754.1">
    <property type="protein sequence ID" value="G30754.1:cds"/>
    <property type="gene ID" value="G30754"/>
</dbReference>
<dbReference type="Proteomes" id="UP000005408">
    <property type="component" value="Unassembled WGS sequence"/>
</dbReference>
<evidence type="ECO:0000313" key="10">
    <source>
        <dbReference type="Proteomes" id="UP000005408"/>
    </source>
</evidence>
<dbReference type="InterPro" id="IPR050649">
    <property type="entry name" value="Paired_Homeobox_TFs"/>
</dbReference>
<organism evidence="9 10">
    <name type="scientific">Magallana gigas</name>
    <name type="common">Pacific oyster</name>
    <name type="synonym">Crassostrea gigas</name>
    <dbReference type="NCBI Taxonomy" id="29159"/>
    <lineage>
        <taxon>Eukaryota</taxon>
        <taxon>Metazoa</taxon>
        <taxon>Spiralia</taxon>
        <taxon>Lophotrochozoa</taxon>
        <taxon>Mollusca</taxon>
        <taxon>Bivalvia</taxon>
        <taxon>Autobranchia</taxon>
        <taxon>Pteriomorphia</taxon>
        <taxon>Ostreida</taxon>
        <taxon>Ostreoidea</taxon>
        <taxon>Ostreidae</taxon>
        <taxon>Magallana</taxon>
    </lineage>
</organism>
<dbReference type="InterPro" id="IPR009057">
    <property type="entry name" value="Homeodomain-like_sf"/>
</dbReference>
<evidence type="ECO:0000256" key="6">
    <source>
        <dbReference type="RuleBase" id="RU000682"/>
    </source>
</evidence>
<dbReference type="GeneID" id="105347625"/>
<dbReference type="GO" id="GO:0000981">
    <property type="term" value="F:DNA-binding transcription factor activity, RNA polymerase II-specific"/>
    <property type="evidence" value="ECO:0007669"/>
    <property type="project" value="InterPro"/>
</dbReference>
<dbReference type="PANTHER" id="PTHR24329:SF543">
    <property type="entry name" value="FI01017P-RELATED"/>
    <property type="match status" value="1"/>
</dbReference>
<feature type="DNA-binding region" description="Homeobox" evidence="5">
    <location>
        <begin position="12"/>
        <end position="71"/>
    </location>
</feature>
<evidence type="ECO:0000256" key="2">
    <source>
        <dbReference type="ARBA" id="ARBA00023125"/>
    </source>
</evidence>
<keyword evidence="3 5" id="KW-0371">Homeobox</keyword>
<reference evidence="9" key="1">
    <citation type="submission" date="2022-08" db="UniProtKB">
        <authorList>
            <consortium name="EnsemblMetazoa"/>
        </authorList>
    </citation>
    <scope>IDENTIFICATION</scope>
    <source>
        <strain evidence="9">05x7-T-G4-1.051#20</strain>
    </source>
</reference>
<dbReference type="KEGG" id="crg:105347625"/>
<evidence type="ECO:0000256" key="7">
    <source>
        <dbReference type="SAM" id="MobiDB-lite"/>
    </source>
</evidence>
<dbReference type="PROSITE" id="PS00027">
    <property type="entry name" value="HOMEOBOX_1"/>
    <property type="match status" value="1"/>
</dbReference>
<dbReference type="PANTHER" id="PTHR24329">
    <property type="entry name" value="HOMEOBOX PROTEIN ARISTALESS"/>
    <property type="match status" value="1"/>
</dbReference>
<feature type="domain" description="Homeobox" evidence="8">
    <location>
        <begin position="10"/>
        <end position="70"/>
    </location>
</feature>
<protein>
    <recommendedName>
        <fullName evidence="8">Homeobox domain-containing protein</fullName>
    </recommendedName>
</protein>
<dbReference type="PROSITE" id="PS50071">
    <property type="entry name" value="HOMEOBOX_2"/>
    <property type="match status" value="1"/>
</dbReference>
<keyword evidence="10" id="KW-1185">Reference proteome</keyword>
<dbReference type="InterPro" id="IPR017970">
    <property type="entry name" value="Homeobox_CS"/>
</dbReference>
<dbReference type="AlphaFoldDB" id="A0A8W8M0S5"/>
<evidence type="ECO:0000256" key="5">
    <source>
        <dbReference type="PROSITE-ProRule" id="PRU00108"/>
    </source>
</evidence>
<dbReference type="Pfam" id="PF00046">
    <property type="entry name" value="Homeodomain"/>
    <property type="match status" value="1"/>
</dbReference>
<proteinExistence type="predicted"/>
<name>A0A8W8M0S5_MAGGI</name>
<dbReference type="InterPro" id="IPR001356">
    <property type="entry name" value="HD"/>
</dbReference>
<feature type="region of interest" description="Disordered" evidence="7">
    <location>
        <begin position="1"/>
        <end position="20"/>
    </location>
</feature>
<keyword evidence="2 5" id="KW-0238">DNA-binding</keyword>
<evidence type="ECO:0000313" key="9">
    <source>
        <dbReference type="EnsemblMetazoa" id="G30754.1:cds"/>
    </source>
</evidence>
<comment type="subcellular location">
    <subcellularLocation>
        <location evidence="1 5 6">Nucleus</location>
    </subcellularLocation>
</comment>
<dbReference type="GO" id="GO:0005634">
    <property type="term" value="C:nucleus"/>
    <property type="evidence" value="ECO:0007669"/>
    <property type="project" value="UniProtKB-SubCell"/>
</dbReference>
<dbReference type="RefSeq" id="XP_034306784.1">
    <property type="nucleotide sequence ID" value="XM_034450893.2"/>
</dbReference>